<evidence type="ECO:0000313" key="2">
    <source>
        <dbReference type="Proteomes" id="UP000198902"/>
    </source>
</evidence>
<dbReference type="GO" id="GO:0016874">
    <property type="term" value="F:ligase activity"/>
    <property type="evidence" value="ECO:0007669"/>
    <property type="project" value="UniProtKB-KW"/>
</dbReference>
<evidence type="ECO:0000313" key="1">
    <source>
        <dbReference type="EMBL" id="CQR49205.1"/>
    </source>
</evidence>
<reference evidence="2" key="1">
    <citation type="submission" date="2015-03" db="EMBL/GenBank/DDBJ databases">
        <authorList>
            <person name="Urmite Genomes"/>
        </authorList>
    </citation>
    <scope>NUCLEOTIDE SEQUENCE [LARGE SCALE GENOMIC DNA]</scope>
    <source>
        <strain evidence="2">Arc-Hr</strain>
    </source>
</reference>
<dbReference type="SUPFAM" id="SSF55144">
    <property type="entry name" value="LigT-like"/>
    <property type="match status" value="1"/>
</dbReference>
<dbReference type="EMBL" id="CSTE01000001">
    <property type="protein sequence ID" value="CQR49205.1"/>
    <property type="molecule type" value="Genomic_DNA"/>
</dbReference>
<dbReference type="OrthoDB" id="200286at2157"/>
<proteinExistence type="predicted"/>
<accession>A0A0D6JNM9</accession>
<organism evidence="1 2">
    <name type="scientific">Haloferax massiliensis</name>
    <dbReference type="NCBI Taxonomy" id="1476858"/>
    <lineage>
        <taxon>Archaea</taxon>
        <taxon>Methanobacteriati</taxon>
        <taxon>Methanobacteriota</taxon>
        <taxon>Stenosarchaea group</taxon>
        <taxon>Halobacteria</taxon>
        <taxon>Halobacteriales</taxon>
        <taxon>Haloferacaceae</taxon>
        <taxon>Haloferax</taxon>
    </lineage>
</organism>
<name>A0A0D6JNM9_9EURY</name>
<dbReference type="Proteomes" id="UP000198902">
    <property type="component" value="Unassembled WGS sequence"/>
</dbReference>
<dbReference type="AlphaFoldDB" id="A0A0D6JNM9"/>
<dbReference type="Pfam" id="PF13563">
    <property type="entry name" value="2_5_RNA_ligase2"/>
    <property type="match status" value="1"/>
</dbReference>
<gene>
    <name evidence="1" type="ORF">BN996_00662</name>
</gene>
<keyword evidence="2" id="KW-1185">Reference proteome</keyword>
<protein>
    <submittedName>
        <fullName evidence="1">2',5' RNA ligase family</fullName>
    </submittedName>
</protein>
<dbReference type="InterPro" id="IPR009097">
    <property type="entry name" value="Cyclic_Pdiesterase"/>
</dbReference>
<dbReference type="Gene3D" id="3.90.1140.10">
    <property type="entry name" value="Cyclic phosphodiesterase"/>
    <property type="match status" value="1"/>
</dbReference>
<keyword evidence="1" id="KW-0436">Ligase</keyword>
<dbReference type="RefSeq" id="WP_089777146.1">
    <property type="nucleotide sequence ID" value="NZ_CABLRR010000001.1"/>
</dbReference>
<sequence length="165" mass="18298">MYSLNVPVPGRVARLASDLFPYLAPFDRARDRHTLVCKRFEDVEFDRLREQLRRALAGQPAFEARVTDIRFFEEPPRGAAPVVYLAVESPGLLDLHRTLADEFGAIEGIEGDDYVPHVTLARGGSLADARAVASQPLDPIEWTVSQLDVYDSSFRETAASISLPA</sequence>